<dbReference type="AlphaFoldDB" id="A0A175RAG8"/>
<dbReference type="STRING" id="401562.NS365_12425"/>
<dbReference type="EMBL" id="LDPZ01000012">
    <property type="protein sequence ID" value="KTQ96995.1"/>
    <property type="molecule type" value="Genomic_DNA"/>
</dbReference>
<comment type="caution">
    <text evidence="3">The sequence shown here is derived from an EMBL/GenBank/DDBJ whole genome shotgun (WGS) entry which is preliminary data.</text>
</comment>
<dbReference type="RefSeq" id="WP_058600607.1">
    <property type="nucleotide sequence ID" value="NZ_LDPZ01000012.1"/>
</dbReference>
<dbReference type="PATRIC" id="fig|401562.3.peg.391"/>
<evidence type="ECO:0000313" key="3">
    <source>
        <dbReference type="EMBL" id="KTQ96995.1"/>
    </source>
</evidence>
<dbReference type="InterPro" id="IPR029069">
    <property type="entry name" value="HotDog_dom_sf"/>
</dbReference>
<evidence type="ECO:0000313" key="4">
    <source>
        <dbReference type="EMBL" id="KTR05268.1"/>
    </source>
</evidence>
<keyword evidence="6" id="KW-1185">Reference proteome</keyword>
<proteinExistence type="inferred from homology"/>
<name>A0A175RAG8_9HYPH</name>
<dbReference type="Proteomes" id="UP000078529">
    <property type="component" value="Unassembled WGS sequence"/>
</dbReference>
<evidence type="ECO:0000256" key="2">
    <source>
        <dbReference type="ARBA" id="ARBA00022801"/>
    </source>
</evidence>
<gene>
    <name evidence="3" type="ORF">NS226_05625</name>
    <name evidence="4" type="ORF">NS365_12425</name>
</gene>
<dbReference type="Proteomes" id="UP000078272">
    <property type="component" value="Unassembled WGS sequence"/>
</dbReference>
<dbReference type="CDD" id="cd00586">
    <property type="entry name" value="4HBT"/>
    <property type="match status" value="1"/>
</dbReference>
<keyword evidence="2" id="KW-0378">Hydrolase</keyword>
<protein>
    <submittedName>
        <fullName evidence="3">Thioesterase</fullName>
    </submittedName>
</protein>
<dbReference type="InterPro" id="IPR050563">
    <property type="entry name" value="4-hydroxybenzoyl-CoA_TE"/>
</dbReference>
<comment type="similarity">
    <text evidence="1">Belongs to the 4-hydroxybenzoyl-CoA thioesterase family.</text>
</comment>
<dbReference type="GO" id="GO:0047617">
    <property type="term" value="F:fatty acyl-CoA hydrolase activity"/>
    <property type="evidence" value="ECO:0007669"/>
    <property type="project" value="TreeGrafter"/>
</dbReference>
<organism evidence="3 5">
    <name type="scientific">Aureimonas ureilytica</name>
    <dbReference type="NCBI Taxonomy" id="401562"/>
    <lineage>
        <taxon>Bacteria</taxon>
        <taxon>Pseudomonadati</taxon>
        <taxon>Pseudomonadota</taxon>
        <taxon>Alphaproteobacteria</taxon>
        <taxon>Hyphomicrobiales</taxon>
        <taxon>Aurantimonadaceae</taxon>
        <taxon>Aureimonas</taxon>
    </lineage>
</organism>
<sequence length="133" mass="15225">MTAFRTEFEVQWGDCDAAGIVFYPNYFYWMDSTFQRLLASRGLGQRELQARFGAVTPLVDVGLAFKSPVTFGQILTIDVTLSEWQERRLRLDYRIECEGRLAAEGHEVRAWALTVGEKLKGAPVPDEFRKMLT</sequence>
<dbReference type="SUPFAM" id="SSF54637">
    <property type="entry name" value="Thioesterase/thiol ester dehydrase-isomerase"/>
    <property type="match status" value="1"/>
</dbReference>
<evidence type="ECO:0000313" key="5">
    <source>
        <dbReference type="Proteomes" id="UP000078272"/>
    </source>
</evidence>
<reference evidence="5 6" key="1">
    <citation type="journal article" date="2016" name="Front. Microbiol.">
        <title>Genomic Resource of Rice Seed Associated Bacteria.</title>
        <authorList>
            <person name="Midha S."/>
            <person name="Bansal K."/>
            <person name="Sharma S."/>
            <person name="Kumar N."/>
            <person name="Patil P.P."/>
            <person name="Chaudhry V."/>
            <person name="Patil P.B."/>
        </authorList>
    </citation>
    <scope>NUCLEOTIDE SEQUENCE [LARGE SCALE GENOMIC DNA]</scope>
    <source>
        <strain evidence="3 5">NS226</strain>
        <strain evidence="4 6">NS365</strain>
    </source>
</reference>
<evidence type="ECO:0000256" key="1">
    <source>
        <dbReference type="ARBA" id="ARBA00005953"/>
    </source>
</evidence>
<dbReference type="PANTHER" id="PTHR31793">
    <property type="entry name" value="4-HYDROXYBENZOYL-COA THIOESTERASE FAMILY MEMBER"/>
    <property type="match status" value="1"/>
</dbReference>
<dbReference type="EMBL" id="LDQA01000027">
    <property type="protein sequence ID" value="KTR05268.1"/>
    <property type="molecule type" value="Genomic_DNA"/>
</dbReference>
<dbReference type="PANTHER" id="PTHR31793:SF27">
    <property type="entry name" value="NOVEL THIOESTERASE SUPERFAMILY DOMAIN AND SAPOSIN A-TYPE DOMAIN CONTAINING PROTEIN (0610012H03RIK)"/>
    <property type="match status" value="1"/>
</dbReference>
<dbReference type="Gene3D" id="3.10.129.10">
    <property type="entry name" value="Hotdog Thioesterase"/>
    <property type="match status" value="1"/>
</dbReference>
<dbReference type="Pfam" id="PF13279">
    <property type="entry name" value="4HBT_2"/>
    <property type="match status" value="1"/>
</dbReference>
<evidence type="ECO:0000313" key="6">
    <source>
        <dbReference type="Proteomes" id="UP000078529"/>
    </source>
</evidence>
<accession>A0A175RAG8</accession>